<sequence length="195" mass="22325">MLVYVRERSQSSLDSDAQLPYSCEQTESAPSNSSIMQLVREIEDNQKTLTQVMERINVNQKVPRPPYFPLKRLKDFIDVDQINDEQFSDLVAYYKSLGGVTLEEAVTISLNESMTEYVISHLTWLGDRYGTEALNVSKITSAIYEAMKGNNHFDPPTKSEFKIAMVAALKDIWYGRTAGKARRNVTQRDLWDDDE</sequence>
<proteinExistence type="predicted"/>
<accession>A0AAJ7RY05</accession>
<dbReference type="Proteomes" id="UP000694925">
    <property type="component" value="Unplaced"/>
</dbReference>
<evidence type="ECO:0000313" key="1">
    <source>
        <dbReference type="Proteomes" id="UP000694925"/>
    </source>
</evidence>
<dbReference type="AlphaFoldDB" id="A0AAJ7RY05"/>
<organism evidence="1 2">
    <name type="scientific">Ceratina calcarata</name>
    <dbReference type="NCBI Taxonomy" id="156304"/>
    <lineage>
        <taxon>Eukaryota</taxon>
        <taxon>Metazoa</taxon>
        <taxon>Ecdysozoa</taxon>
        <taxon>Arthropoda</taxon>
        <taxon>Hexapoda</taxon>
        <taxon>Insecta</taxon>
        <taxon>Pterygota</taxon>
        <taxon>Neoptera</taxon>
        <taxon>Endopterygota</taxon>
        <taxon>Hymenoptera</taxon>
        <taxon>Apocrita</taxon>
        <taxon>Aculeata</taxon>
        <taxon>Apoidea</taxon>
        <taxon>Anthophila</taxon>
        <taxon>Apidae</taxon>
        <taxon>Ceratina</taxon>
        <taxon>Zadontomerus</taxon>
    </lineage>
</organism>
<reference evidence="2" key="1">
    <citation type="submission" date="2025-08" db="UniProtKB">
        <authorList>
            <consortium name="RefSeq"/>
        </authorList>
    </citation>
    <scope>IDENTIFICATION</scope>
    <source>
        <tissue evidence="2">Whole body</tissue>
    </source>
</reference>
<keyword evidence="1" id="KW-1185">Reference proteome</keyword>
<dbReference type="KEGG" id="ccal:113463963"/>
<gene>
    <name evidence="2" type="primary">LOC113463963</name>
</gene>
<protein>
    <submittedName>
        <fullName evidence="2">Uncharacterized protein LOC113463963</fullName>
    </submittedName>
</protein>
<name>A0AAJ7RY05_9HYME</name>
<dbReference type="RefSeq" id="XP_026667092.1">
    <property type="nucleotide sequence ID" value="XM_026811291.1"/>
</dbReference>
<dbReference type="GeneID" id="113463963"/>
<evidence type="ECO:0000313" key="2">
    <source>
        <dbReference type="RefSeq" id="XP_026667092.1"/>
    </source>
</evidence>